<evidence type="ECO:0000313" key="10">
    <source>
        <dbReference type="EMBL" id="NEV66429.1"/>
    </source>
</evidence>
<evidence type="ECO:0000256" key="2">
    <source>
        <dbReference type="ARBA" id="ARBA00022448"/>
    </source>
</evidence>
<feature type="transmembrane region" description="Helical" evidence="7">
    <location>
        <begin position="161"/>
        <end position="183"/>
    </location>
</feature>
<keyword evidence="5 7" id="KW-0472">Membrane</keyword>
<evidence type="ECO:0000256" key="5">
    <source>
        <dbReference type="ARBA" id="ARBA00023136"/>
    </source>
</evidence>
<dbReference type="SUPFAM" id="SSF160240">
    <property type="entry name" value="Cation efflux protein cytoplasmic domain-like"/>
    <property type="match status" value="1"/>
</dbReference>
<accession>A0A0C1Y0V1</accession>
<dbReference type="InterPro" id="IPR027470">
    <property type="entry name" value="Cation_efflux_CTD"/>
</dbReference>
<name>A0A0C1Y0V1_9CYAN</name>
<evidence type="ECO:0000256" key="4">
    <source>
        <dbReference type="ARBA" id="ARBA00022989"/>
    </source>
</evidence>
<feature type="domain" description="Cation efflux protein transmembrane" evidence="8">
    <location>
        <begin position="11"/>
        <end position="216"/>
    </location>
</feature>
<keyword evidence="3 7" id="KW-0812">Transmembrane</keyword>
<keyword evidence="4 7" id="KW-1133">Transmembrane helix</keyword>
<dbReference type="Gene3D" id="3.30.70.1350">
    <property type="entry name" value="Cation efflux protein, cytoplasmic domain"/>
    <property type="match status" value="1"/>
</dbReference>
<protein>
    <submittedName>
        <fullName evidence="10">Cation diffusion facilitator family transporter</fullName>
    </submittedName>
</protein>
<dbReference type="InterPro" id="IPR040177">
    <property type="entry name" value="SLC30A9"/>
</dbReference>
<evidence type="ECO:0000259" key="8">
    <source>
        <dbReference type="Pfam" id="PF01545"/>
    </source>
</evidence>
<evidence type="ECO:0000256" key="6">
    <source>
        <dbReference type="SAM" id="MobiDB-lite"/>
    </source>
</evidence>
<dbReference type="GO" id="GO:0016020">
    <property type="term" value="C:membrane"/>
    <property type="evidence" value="ECO:0007669"/>
    <property type="project" value="UniProtKB-SubCell"/>
</dbReference>
<proteinExistence type="predicted"/>
<comment type="subcellular location">
    <subcellularLocation>
        <location evidence="1">Membrane</location>
        <topology evidence="1">Multi-pass membrane protein</topology>
    </subcellularLocation>
</comment>
<dbReference type="PANTHER" id="PTHR13414">
    <property type="entry name" value="HUEL-CATION TRANSPORTER"/>
    <property type="match status" value="1"/>
</dbReference>
<sequence length="326" mass="34470">MAESASKVSIYAALAANLAIAIAKFVGASISGSSAMLSEGIHSVVDSVNEVLLLYGLKQSEKGPDELHPLGHGQELYFWSLVVAVLIFSLGGGFSIYEGVKSFQDPEPSANALVSYVVLGTAAIFEGAALTVSIREFNQQDPHRQDNLWAAMKRSKDPSSFIVIFEDAAALLGLGVAFAGVYLSQLTQNELYDGIASIIIGIILTLVAMVLVSETKGLLIGESALPETQDSIKAIIQADPAVTSLGQLITLHMGPKDVMLALNIEFADDLSADDIEAAVRRIEQDIRDNHEEVKRIFIEAASATQATGASGESSTMATPSMADTPD</sequence>
<dbReference type="InterPro" id="IPR027469">
    <property type="entry name" value="Cation_efflux_TMD_sf"/>
</dbReference>
<evidence type="ECO:0000256" key="1">
    <source>
        <dbReference type="ARBA" id="ARBA00004141"/>
    </source>
</evidence>
<dbReference type="PANTHER" id="PTHR13414:SF9">
    <property type="entry name" value="PROTON-COUPLED ZINC ANTIPORTER SLC30A9, MITOCHONDRIAL"/>
    <property type="match status" value="1"/>
</dbReference>
<comment type="caution">
    <text evidence="10">The sequence shown here is derived from an EMBL/GenBank/DDBJ whole genome shotgun (WGS) entry which is preliminary data.</text>
</comment>
<dbReference type="SUPFAM" id="SSF161111">
    <property type="entry name" value="Cation efflux protein transmembrane domain-like"/>
    <property type="match status" value="1"/>
</dbReference>
<feature type="transmembrane region" description="Helical" evidence="7">
    <location>
        <begin position="76"/>
        <end position="97"/>
    </location>
</feature>
<reference evidence="10" key="2">
    <citation type="journal article" date="2015" name="Genome Announc.">
        <title>Draft Genome Sequence of Filamentous Marine Cyanobacterium Lyngbya confervoides Strain BDU141951.</title>
        <authorList>
            <person name="Chandrababunaidu M.M."/>
            <person name="Sen D."/>
            <person name="Tripathy S."/>
        </authorList>
    </citation>
    <scope>NUCLEOTIDE SEQUENCE</scope>
    <source>
        <strain evidence="10">BDU141951</strain>
    </source>
</reference>
<dbReference type="InterPro" id="IPR002524">
    <property type="entry name" value="Cation_efflux"/>
</dbReference>
<dbReference type="Pfam" id="PF16916">
    <property type="entry name" value="ZT_dimer"/>
    <property type="match status" value="1"/>
</dbReference>
<evidence type="ECO:0000259" key="9">
    <source>
        <dbReference type="Pfam" id="PF16916"/>
    </source>
</evidence>
<dbReference type="EMBL" id="JTHE02000003">
    <property type="protein sequence ID" value="NEV66429.1"/>
    <property type="molecule type" value="Genomic_DNA"/>
</dbReference>
<dbReference type="InterPro" id="IPR058533">
    <property type="entry name" value="Cation_efflux_TM"/>
</dbReference>
<feature type="domain" description="Cation efflux protein cytoplasmic" evidence="9">
    <location>
        <begin position="226"/>
        <end position="298"/>
    </location>
</feature>
<reference evidence="10" key="1">
    <citation type="submission" date="2014-11" db="EMBL/GenBank/DDBJ databases">
        <authorList>
            <person name="Malar M.C."/>
            <person name="Sen D."/>
            <person name="Tripathy S."/>
        </authorList>
    </citation>
    <scope>NUCLEOTIDE SEQUENCE</scope>
    <source>
        <strain evidence="10">BDU141951</strain>
    </source>
</reference>
<feature type="transmembrane region" description="Helical" evidence="7">
    <location>
        <begin position="195"/>
        <end position="212"/>
    </location>
</feature>
<reference evidence="10" key="3">
    <citation type="submission" date="2020-02" db="EMBL/GenBank/DDBJ databases">
        <authorList>
            <person name="Sarangi A.N."/>
            <person name="Ghosh S."/>
            <person name="Mukherjee M."/>
            <person name="Tripathy S."/>
        </authorList>
    </citation>
    <scope>NUCLEOTIDE SEQUENCE</scope>
    <source>
        <strain evidence="10">BDU141951</strain>
    </source>
</reference>
<organism evidence="10">
    <name type="scientific">Lyngbya confervoides BDU141951</name>
    <dbReference type="NCBI Taxonomy" id="1574623"/>
    <lineage>
        <taxon>Bacteria</taxon>
        <taxon>Bacillati</taxon>
        <taxon>Cyanobacteriota</taxon>
        <taxon>Cyanophyceae</taxon>
        <taxon>Oscillatoriophycideae</taxon>
        <taxon>Oscillatoriales</taxon>
        <taxon>Microcoleaceae</taxon>
        <taxon>Lyngbya</taxon>
    </lineage>
</organism>
<dbReference type="GO" id="GO:0008324">
    <property type="term" value="F:monoatomic cation transmembrane transporter activity"/>
    <property type="evidence" value="ECO:0007669"/>
    <property type="project" value="InterPro"/>
</dbReference>
<evidence type="ECO:0000256" key="7">
    <source>
        <dbReference type="SAM" id="Phobius"/>
    </source>
</evidence>
<gene>
    <name evidence="10" type="ORF">QQ91_004810</name>
</gene>
<feature type="compositionally biased region" description="Low complexity" evidence="6">
    <location>
        <begin position="305"/>
        <end position="315"/>
    </location>
</feature>
<dbReference type="Gene3D" id="1.20.1510.10">
    <property type="entry name" value="Cation efflux protein transmembrane domain"/>
    <property type="match status" value="1"/>
</dbReference>
<dbReference type="Pfam" id="PF01545">
    <property type="entry name" value="Cation_efflux"/>
    <property type="match status" value="1"/>
</dbReference>
<dbReference type="NCBIfam" id="TIGR01297">
    <property type="entry name" value="CDF"/>
    <property type="match status" value="1"/>
</dbReference>
<feature type="transmembrane region" description="Helical" evidence="7">
    <location>
        <begin position="113"/>
        <end position="134"/>
    </location>
</feature>
<dbReference type="AlphaFoldDB" id="A0A0C1Y0V1"/>
<keyword evidence="2" id="KW-0813">Transport</keyword>
<evidence type="ECO:0000256" key="3">
    <source>
        <dbReference type="ARBA" id="ARBA00022692"/>
    </source>
</evidence>
<dbReference type="InterPro" id="IPR036837">
    <property type="entry name" value="Cation_efflux_CTD_sf"/>
</dbReference>
<dbReference type="GO" id="GO:0006829">
    <property type="term" value="P:zinc ion transport"/>
    <property type="evidence" value="ECO:0007669"/>
    <property type="project" value="InterPro"/>
</dbReference>
<feature type="region of interest" description="Disordered" evidence="6">
    <location>
        <begin position="305"/>
        <end position="326"/>
    </location>
</feature>